<dbReference type="SMART" id="SM00044">
    <property type="entry name" value="CYCc"/>
    <property type="match status" value="1"/>
</dbReference>
<dbReference type="RefSeq" id="WP_021687147.1">
    <property type="nucleotide sequence ID" value="NZ_KI260564.1"/>
</dbReference>
<sequence length="649" mass="73650">MCFFVSAHAGGAKKQKQKAMYAGLFYFEDPQELEFSTLELTGLWEVYSNKFIDPALFYKHKTGGPPFFNDDASPEQYTIKADAFVRIPTLYNDIASGKNAKKGKGSATWHLRLKNLKPNFNYAVFMFDKIGTAVNFYCNGELVFSQGIAAQDYTKTVSARSMAIASIQSDSGGIADLVFHTSNDVYRKSGLWVPLRFGAESVVRTDFNHELNRQFFLCGALFIVFLYYFALFLFRKYDWASLYLSLFALTLFLRNVTTDFSLLLYYFPNVPFALDMKLEYTAIFAGPVFFVLYLVYLHTSNLENPAVTIVIGVGICLGILTWVLPLQWSNRLVPINQAYMFISLLVVFIILFSQLNRITALFFLTLVSIFIIVAGAVYETLIRYMLTVPFLPVHFMPYTFVIFVFFQSIITAYQHEKASSAIDVLSGTLKKLNTAYFRFVPKQFLQMLNKNDIMDVEIGDWAVHNVTLLCADIRDFTALSEQLGGKKTFDLLNTYLIQIAPFIRKYGGFIEKYLGDGIVAVFPDNTPDVLYCAVKMQREIMKLKTAENLSLRIGIGIHYGSVVFGTVGSRERISQISISQAVDTVLYLEDLTKLYRKSILISGSALHVLCDLDISGKYKRFNFSKMDTSILKKKLSEDIYSLDPAEKLI</sequence>
<dbReference type="PROSITE" id="PS50125">
    <property type="entry name" value="GUANYLATE_CYCLASE_2"/>
    <property type="match status" value="1"/>
</dbReference>
<dbReference type="EMBL" id="AWVH01000025">
    <property type="protein sequence ID" value="ERJ93463.1"/>
    <property type="molecule type" value="Genomic_DNA"/>
</dbReference>
<proteinExistence type="predicted"/>
<protein>
    <submittedName>
        <fullName evidence="3">Adenylate/guanylate cyclase catalytic domain protein</fullName>
    </submittedName>
</protein>
<feature type="transmembrane region" description="Helical" evidence="1">
    <location>
        <begin position="338"/>
        <end position="355"/>
    </location>
</feature>
<dbReference type="Gene3D" id="3.30.70.1230">
    <property type="entry name" value="Nucleotide cyclase"/>
    <property type="match status" value="1"/>
</dbReference>
<dbReference type="PANTHER" id="PTHR43081:SF1">
    <property type="entry name" value="ADENYLATE CYCLASE, TERMINAL-DIFFERENTIATION SPECIFIC"/>
    <property type="match status" value="1"/>
</dbReference>
<evidence type="ECO:0000313" key="4">
    <source>
        <dbReference type="Proteomes" id="UP000016649"/>
    </source>
</evidence>
<dbReference type="Proteomes" id="UP000016649">
    <property type="component" value="Unassembled WGS sequence"/>
</dbReference>
<feature type="transmembrane region" description="Helical" evidence="1">
    <location>
        <begin position="390"/>
        <end position="410"/>
    </location>
</feature>
<feature type="transmembrane region" description="Helical" evidence="1">
    <location>
        <begin position="240"/>
        <end position="266"/>
    </location>
</feature>
<keyword evidence="1" id="KW-1133">Transmembrane helix</keyword>
<evidence type="ECO:0000259" key="2">
    <source>
        <dbReference type="PROSITE" id="PS50125"/>
    </source>
</evidence>
<keyword evidence="1" id="KW-0472">Membrane</keyword>
<feature type="transmembrane region" description="Helical" evidence="1">
    <location>
        <begin position="305"/>
        <end position="326"/>
    </location>
</feature>
<reference evidence="3 4" key="1">
    <citation type="submission" date="2013-08" db="EMBL/GenBank/DDBJ databases">
        <authorList>
            <person name="Weinstock G."/>
            <person name="Sodergren E."/>
            <person name="Wylie T."/>
            <person name="Fulton L."/>
            <person name="Fulton R."/>
            <person name="Fronick C."/>
            <person name="O'Laughlin M."/>
            <person name="Godfrey J."/>
            <person name="Miner T."/>
            <person name="Herter B."/>
            <person name="Appelbaum E."/>
            <person name="Cordes M."/>
            <person name="Lek S."/>
            <person name="Wollam A."/>
            <person name="Pepin K.H."/>
            <person name="Palsikar V.B."/>
            <person name="Mitreva M."/>
            <person name="Wilson R.K."/>
        </authorList>
    </citation>
    <scope>NUCLEOTIDE SEQUENCE [LARGE SCALE GENOMIC DNA]</scope>
    <source>
        <strain evidence="3 4">ATCC 700332</strain>
    </source>
</reference>
<evidence type="ECO:0000313" key="3">
    <source>
        <dbReference type="EMBL" id="ERJ93463.1"/>
    </source>
</evidence>
<feature type="transmembrane region" description="Helical" evidence="1">
    <location>
        <begin position="278"/>
        <end position="299"/>
    </location>
</feature>
<dbReference type="InterPro" id="IPR050697">
    <property type="entry name" value="Adenylyl/Guanylyl_Cyclase_3/4"/>
</dbReference>
<dbReference type="CDD" id="cd07302">
    <property type="entry name" value="CHD"/>
    <property type="match status" value="1"/>
</dbReference>
<dbReference type="InterPro" id="IPR011623">
    <property type="entry name" value="7TMR_DISM_rcpt_extracell_dom1"/>
</dbReference>
<dbReference type="InterPro" id="IPR029787">
    <property type="entry name" value="Nucleotide_cyclase"/>
</dbReference>
<feature type="transmembrane region" description="Helical" evidence="1">
    <location>
        <begin position="361"/>
        <end position="378"/>
    </location>
</feature>
<organism evidence="3 4">
    <name type="scientific">Treponema lecithinolyticum ATCC 700332</name>
    <dbReference type="NCBI Taxonomy" id="1321815"/>
    <lineage>
        <taxon>Bacteria</taxon>
        <taxon>Pseudomonadati</taxon>
        <taxon>Spirochaetota</taxon>
        <taxon>Spirochaetia</taxon>
        <taxon>Spirochaetales</taxon>
        <taxon>Treponemataceae</taxon>
        <taxon>Treponema</taxon>
    </lineage>
</organism>
<feature type="transmembrane region" description="Helical" evidence="1">
    <location>
        <begin position="215"/>
        <end position="234"/>
    </location>
</feature>
<keyword evidence="1" id="KW-0812">Transmembrane</keyword>
<comment type="caution">
    <text evidence="3">The sequence shown here is derived from an EMBL/GenBank/DDBJ whole genome shotgun (WGS) entry which is preliminary data.</text>
</comment>
<accession>A0ABN0NZN5</accession>
<gene>
    <name evidence="3" type="ORF">HMPREF9193_00933</name>
</gene>
<feature type="domain" description="Guanylate cyclase" evidence="2">
    <location>
        <begin position="467"/>
        <end position="589"/>
    </location>
</feature>
<name>A0ABN0NZN5_TRELE</name>
<keyword evidence="4" id="KW-1185">Reference proteome</keyword>
<dbReference type="InterPro" id="IPR001054">
    <property type="entry name" value="A/G_cyclase"/>
</dbReference>
<evidence type="ECO:0000256" key="1">
    <source>
        <dbReference type="SAM" id="Phobius"/>
    </source>
</evidence>
<dbReference type="Pfam" id="PF07695">
    <property type="entry name" value="7TMR-DISM_7TM"/>
    <property type="match status" value="1"/>
</dbReference>
<dbReference type="SUPFAM" id="SSF55073">
    <property type="entry name" value="Nucleotide cyclase"/>
    <property type="match status" value="1"/>
</dbReference>
<dbReference type="Pfam" id="PF00211">
    <property type="entry name" value="Guanylate_cyc"/>
    <property type="match status" value="1"/>
</dbReference>
<dbReference type="PANTHER" id="PTHR43081">
    <property type="entry name" value="ADENYLATE CYCLASE, TERMINAL-DIFFERENTIATION SPECIFIC-RELATED"/>
    <property type="match status" value="1"/>
</dbReference>